<dbReference type="SUPFAM" id="SSF48371">
    <property type="entry name" value="ARM repeat"/>
    <property type="match status" value="2"/>
</dbReference>
<accession>A0AAD9DHZ1</accession>
<dbReference type="GO" id="GO:0035145">
    <property type="term" value="C:exon-exon junction complex"/>
    <property type="evidence" value="ECO:0007669"/>
    <property type="project" value="TreeGrafter"/>
</dbReference>
<evidence type="ECO:0000313" key="4">
    <source>
        <dbReference type="Proteomes" id="UP001224775"/>
    </source>
</evidence>
<dbReference type="GO" id="GO:0000184">
    <property type="term" value="P:nuclear-transcribed mRNA catabolic process, nonsense-mediated decay"/>
    <property type="evidence" value="ECO:0007669"/>
    <property type="project" value="InterPro"/>
</dbReference>
<dbReference type="EMBL" id="JATAAI010000002">
    <property type="protein sequence ID" value="KAK1747912.1"/>
    <property type="molecule type" value="Genomic_DNA"/>
</dbReference>
<feature type="region of interest" description="Disordered" evidence="1">
    <location>
        <begin position="1"/>
        <end position="46"/>
    </location>
</feature>
<feature type="compositionally biased region" description="Acidic residues" evidence="1">
    <location>
        <begin position="1"/>
        <end position="29"/>
    </location>
</feature>
<dbReference type="GO" id="GO:0005737">
    <property type="term" value="C:cytoplasm"/>
    <property type="evidence" value="ECO:0007669"/>
    <property type="project" value="TreeGrafter"/>
</dbReference>
<protein>
    <submittedName>
        <fullName evidence="3">Nonsense-mediated mRNA decay protein</fullName>
    </submittedName>
</protein>
<comment type="caution">
    <text evidence="3">The sequence shown here is derived from an EMBL/GenBank/DDBJ whole genome shotgun (WGS) entry which is preliminary data.</text>
</comment>
<evidence type="ECO:0000313" key="3">
    <source>
        <dbReference type="EMBL" id="KAK1747912.1"/>
    </source>
</evidence>
<feature type="domain" description="MIF4G" evidence="2">
    <location>
        <begin position="98"/>
        <end position="207"/>
    </location>
</feature>
<organism evidence="3 4">
    <name type="scientific">Skeletonema marinoi</name>
    <dbReference type="NCBI Taxonomy" id="267567"/>
    <lineage>
        <taxon>Eukaryota</taxon>
        <taxon>Sar</taxon>
        <taxon>Stramenopiles</taxon>
        <taxon>Ochrophyta</taxon>
        <taxon>Bacillariophyta</taxon>
        <taxon>Coscinodiscophyceae</taxon>
        <taxon>Thalassiosirophycidae</taxon>
        <taxon>Thalassiosirales</taxon>
        <taxon>Skeletonemataceae</taxon>
        <taxon>Skeletonema</taxon>
        <taxon>Skeletonema marinoi-dohrnii complex</taxon>
    </lineage>
</organism>
<dbReference type="InterPro" id="IPR016024">
    <property type="entry name" value="ARM-type_fold"/>
</dbReference>
<evidence type="ECO:0000256" key="1">
    <source>
        <dbReference type="SAM" id="MobiDB-lite"/>
    </source>
</evidence>
<evidence type="ECO:0000259" key="2">
    <source>
        <dbReference type="Pfam" id="PF02854"/>
    </source>
</evidence>
<feature type="domain" description="MIF4G" evidence="2">
    <location>
        <begin position="245"/>
        <end position="365"/>
    </location>
</feature>
<keyword evidence="4" id="KW-1185">Reference proteome</keyword>
<dbReference type="Gene3D" id="1.25.40.180">
    <property type="match status" value="2"/>
</dbReference>
<dbReference type="AlphaFoldDB" id="A0AAD9DHZ1"/>
<dbReference type="PANTHER" id="PTHR12839:SF7">
    <property type="entry name" value="REGULATOR OF NONSENSE TRANSCRIPTS 2"/>
    <property type="match status" value="1"/>
</dbReference>
<dbReference type="GO" id="GO:0003723">
    <property type="term" value="F:RNA binding"/>
    <property type="evidence" value="ECO:0007669"/>
    <property type="project" value="InterPro"/>
</dbReference>
<dbReference type="InterPro" id="IPR003890">
    <property type="entry name" value="MIF4G-like_typ-3"/>
</dbReference>
<proteinExistence type="predicted"/>
<name>A0AAD9DHZ1_9STRA</name>
<sequence>MSGEVEDTLPMVEEEAEEDENEDGEEEATEEIKGENTDEENKDTPHYKLMVLLEQELPEASRREKIDEIADRFCANHGSNKKSRKRFDHGQGYSDSTLVTELEQQFHGQARFKKNQNIESRLRTARYIGELTKFRVAPPIVALRGIKRCLEDFSGYNIDVACCLLESCGRYLFRTKHTHKKIAELMDTMMRLKKARNLDERSIAMINSAFFMVNPPPQSNRPVKEVPPLEAYLRYLLASTLEADDKSVSFVSKQIQRLPWSDPSIDCGGLVCKFMLKACRKGRYKTTKAVASLVANLKRSKPEVPSRLIDAILEDIDWFLENPNFRDNQRTIVCARLFGELYCSGVLPSSIIFEQIDHILNFQHDIPDALRDASQTKCLHPGVKFLKLFSKTKS</sequence>
<dbReference type="Proteomes" id="UP001224775">
    <property type="component" value="Unassembled WGS sequence"/>
</dbReference>
<gene>
    <name evidence="3" type="ORF">QTG54_001875</name>
</gene>
<reference evidence="3" key="1">
    <citation type="submission" date="2023-06" db="EMBL/GenBank/DDBJ databases">
        <title>Survivors Of The Sea: Transcriptome response of Skeletonema marinoi to long-term dormancy.</title>
        <authorList>
            <person name="Pinder M.I.M."/>
            <person name="Kourtchenko O."/>
            <person name="Robertson E.K."/>
            <person name="Larsson T."/>
            <person name="Maumus F."/>
            <person name="Osuna-Cruz C.M."/>
            <person name="Vancaester E."/>
            <person name="Stenow R."/>
            <person name="Vandepoele K."/>
            <person name="Ploug H."/>
            <person name="Bruchert V."/>
            <person name="Godhe A."/>
            <person name="Topel M."/>
        </authorList>
    </citation>
    <scope>NUCLEOTIDE SEQUENCE</scope>
    <source>
        <strain evidence="3">R05AC</strain>
    </source>
</reference>
<dbReference type="Pfam" id="PF02854">
    <property type="entry name" value="MIF4G"/>
    <property type="match status" value="2"/>
</dbReference>
<dbReference type="InterPro" id="IPR039762">
    <property type="entry name" value="Nmd2/UPF2"/>
</dbReference>
<dbReference type="PANTHER" id="PTHR12839">
    <property type="entry name" value="NONSENSE-MEDIATED MRNA DECAY PROTEIN 2 UP-FRAMESHIFT SUPPRESSOR 2"/>
    <property type="match status" value="1"/>
</dbReference>